<sequence>MRYQLLNEKSLVFNQADPLEVSEYVNQHVGSHRLRLPRSAAAEAGLRHRKAGVIDLCRVHYGGSVRVVSEGLADVYHLQIILRGHCHYEIHRETHHFSSGEILIINPDDPIDLTYSDDCEKFILKIPASLLDDVCMEHGWFRPREGIKFIPIRYQL</sequence>
<dbReference type="GO" id="GO:0003677">
    <property type="term" value="F:DNA binding"/>
    <property type="evidence" value="ECO:0007669"/>
    <property type="project" value="UniProtKB-KW"/>
</dbReference>
<accession>A0A7X7LU25</accession>
<dbReference type="InterPro" id="IPR037923">
    <property type="entry name" value="HTH-like"/>
</dbReference>
<feature type="domain" description="Transcription regulator HTH AraC- type ligand binding" evidence="2">
    <location>
        <begin position="23"/>
        <end position="135"/>
    </location>
</feature>
<dbReference type="AlphaFoldDB" id="A0A7X7LU25"/>
<evidence type="ECO:0000313" key="3">
    <source>
        <dbReference type="EMBL" id="NLF53417.1"/>
    </source>
</evidence>
<evidence type="ECO:0000313" key="4">
    <source>
        <dbReference type="Proteomes" id="UP000536534"/>
    </source>
</evidence>
<evidence type="ECO:0000259" key="2">
    <source>
        <dbReference type="Pfam" id="PF14525"/>
    </source>
</evidence>
<dbReference type="EMBL" id="JAAYYV010000086">
    <property type="protein sequence ID" value="NLF53417.1"/>
    <property type="molecule type" value="Genomic_DNA"/>
</dbReference>
<dbReference type="Pfam" id="PF14525">
    <property type="entry name" value="AraC_binding_2"/>
    <property type="match status" value="1"/>
</dbReference>
<evidence type="ECO:0000256" key="1">
    <source>
        <dbReference type="ARBA" id="ARBA00023125"/>
    </source>
</evidence>
<reference evidence="3 4" key="1">
    <citation type="journal article" date="2020" name="Biotechnol. Biofuels">
        <title>New insights from the biogas microbiome by comprehensive genome-resolved metagenomics of nearly 1600 species originating from multiple anaerobic digesters.</title>
        <authorList>
            <person name="Campanaro S."/>
            <person name="Treu L."/>
            <person name="Rodriguez-R L.M."/>
            <person name="Kovalovszki A."/>
            <person name="Ziels R.M."/>
            <person name="Maus I."/>
            <person name="Zhu X."/>
            <person name="Kougias P.G."/>
            <person name="Basile A."/>
            <person name="Luo G."/>
            <person name="Schluter A."/>
            <person name="Konstantinidis K.T."/>
            <person name="Angelidaki I."/>
        </authorList>
    </citation>
    <scope>NUCLEOTIDE SEQUENCE [LARGE SCALE GENOMIC DNA]</scope>
    <source>
        <strain evidence="3">AS06rmzACSIP_256</strain>
    </source>
</reference>
<organism evidence="3 4">
    <name type="scientific">Thauera phenolivorans</name>
    <dbReference type="NCBI Taxonomy" id="1792543"/>
    <lineage>
        <taxon>Bacteria</taxon>
        <taxon>Pseudomonadati</taxon>
        <taxon>Pseudomonadota</taxon>
        <taxon>Betaproteobacteria</taxon>
        <taxon>Rhodocyclales</taxon>
        <taxon>Zoogloeaceae</taxon>
        <taxon>Thauera</taxon>
    </lineage>
</organism>
<dbReference type="Proteomes" id="UP000536534">
    <property type="component" value="Unassembled WGS sequence"/>
</dbReference>
<feature type="non-terminal residue" evidence="3">
    <location>
        <position position="156"/>
    </location>
</feature>
<name>A0A7X7LU25_9RHOO</name>
<proteinExistence type="predicted"/>
<dbReference type="InterPro" id="IPR035418">
    <property type="entry name" value="AraC-bd_2"/>
</dbReference>
<comment type="caution">
    <text evidence="3">The sequence shown here is derived from an EMBL/GenBank/DDBJ whole genome shotgun (WGS) entry which is preliminary data.</text>
</comment>
<dbReference type="SUPFAM" id="SSF51215">
    <property type="entry name" value="Regulatory protein AraC"/>
    <property type="match status" value="1"/>
</dbReference>
<gene>
    <name evidence="3" type="ORF">GX576_03260</name>
</gene>
<keyword evidence="1" id="KW-0238">DNA-binding</keyword>
<protein>
    <submittedName>
        <fullName evidence="3">AraC family transcriptional regulator</fullName>
    </submittedName>
</protein>